<keyword evidence="1" id="KW-0732">Signal</keyword>
<keyword evidence="3" id="KW-1185">Reference proteome</keyword>
<dbReference type="KEGG" id="aup:AsAng_0033240"/>
<sequence>MNKAIYLSLFCLLSCYCSLAQNKKKLLEDEKIALQFFIDSIYPVRPILKDKILYADGEIWQGIYSEFAHLIPYYRNMIKVCNDYYEYRNKHQIVIHIKRPKGRFKPKKWGLIRKNEDCYNAPKQDPKEEKKPRFPPSGFLNIYSMFYDSTETEKLVLVDIIINGFSQDYGWASYAFVIKDKKIIYWRWREEEKSRSY</sequence>
<dbReference type="EMBL" id="AP026867">
    <property type="protein sequence ID" value="BDS12600.1"/>
    <property type="molecule type" value="Genomic_DNA"/>
</dbReference>
<dbReference type="AlphaFoldDB" id="A0A915YGH3"/>
<proteinExistence type="predicted"/>
<feature type="chain" id="PRO_5037640767" description="Secreted protein" evidence="1">
    <location>
        <begin position="21"/>
        <end position="197"/>
    </location>
</feature>
<gene>
    <name evidence="2" type="ORF">AsAng_0033240</name>
</gene>
<protein>
    <recommendedName>
        <fullName evidence="4">Secreted protein</fullName>
    </recommendedName>
</protein>
<dbReference type="Proteomes" id="UP001060919">
    <property type="component" value="Chromosome"/>
</dbReference>
<evidence type="ECO:0008006" key="4">
    <source>
        <dbReference type="Google" id="ProtNLM"/>
    </source>
</evidence>
<accession>A0A915YGH3</accession>
<dbReference type="RefSeq" id="WP_264787962.1">
    <property type="nucleotide sequence ID" value="NZ_AP026867.1"/>
</dbReference>
<name>A0A915YGH3_9BACT</name>
<feature type="signal peptide" evidence="1">
    <location>
        <begin position="1"/>
        <end position="20"/>
    </location>
</feature>
<evidence type="ECO:0000313" key="2">
    <source>
        <dbReference type="EMBL" id="BDS12600.1"/>
    </source>
</evidence>
<organism evidence="2 3">
    <name type="scientific">Aureispira anguillae</name>
    <dbReference type="NCBI Taxonomy" id="2864201"/>
    <lineage>
        <taxon>Bacteria</taxon>
        <taxon>Pseudomonadati</taxon>
        <taxon>Bacteroidota</taxon>
        <taxon>Saprospiria</taxon>
        <taxon>Saprospirales</taxon>
        <taxon>Saprospiraceae</taxon>
        <taxon>Aureispira</taxon>
    </lineage>
</organism>
<reference evidence="2" key="1">
    <citation type="submission" date="2022-09" db="EMBL/GenBank/DDBJ databases">
        <title>Aureispira anguillicida sp. nov., isolated from Leptocephalus of Japanese eel Anguilla japonica.</title>
        <authorList>
            <person name="Yuasa K."/>
            <person name="Mekata T."/>
            <person name="Ikunari K."/>
        </authorList>
    </citation>
    <scope>NUCLEOTIDE SEQUENCE</scope>
    <source>
        <strain evidence="2">EL160426</strain>
    </source>
</reference>
<evidence type="ECO:0000313" key="3">
    <source>
        <dbReference type="Proteomes" id="UP001060919"/>
    </source>
</evidence>
<evidence type="ECO:0000256" key="1">
    <source>
        <dbReference type="SAM" id="SignalP"/>
    </source>
</evidence>